<protein>
    <submittedName>
        <fullName evidence="1">Uncharacterized protein</fullName>
    </submittedName>
</protein>
<dbReference type="OrthoDB" id="10390906at2759"/>
<gene>
    <name evidence="1" type="ORF">DILT_LOCUS16287</name>
</gene>
<feature type="non-terminal residue" evidence="1">
    <location>
        <position position="192"/>
    </location>
</feature>
<accession>A0A3P7N278</accession>
<evidence type="ECO:0000313" key="1">
    <source>
        <dbReference type="EMBL" id="VDN33630.1"/>
    </source>
</evidence>
<dbReference type="EMBL" id="UYRU01084033">
    <property type="protein sequence ID" value="VDN33630.1"/>
    <property type="molecule type" value="Genomic_DNA"/>
</dbReference>
<reference evidence="1 2" key="1">
    <citation type="submission" date="2018-11" db="EMBL/GenBank/DDBJ databases">
        <authorList>
            <consortium name="Pathogen Informatics"/>
        </authorList>
    </citation>
    <scope>NUCLEOTIDE SEQUENCE [LARGE SCALE GENOMIC DNA]</scope>
</reference>
<dbReference type="AlphaFoldDB" id="A0A3P7N278"/>
<proteinExistence type="predicted"/>
<organism evidence="1 2">
    <name type="scientific">Dibothriocephalus latus</name>
    <name type="common">Fish tapeworm</name>
    <name type="synonym">Diphyllobothrium latum</name>
    <dbReference type="NCBI Taxonomy" id="60516"/>
    <lineage>
        <taxon>Eukaryota</taxon>
        <taxon>Metazoa</taxon>
        <taxon>Spiralia</taxon>
        <taxon>Lophotrochozoa</taxon>
        <taxon>Platyhelminthes</taxon>
        <taxon>Cestoda</taxon>
        <taxon>Eucestoda</taxon>
        <taxon>Diphyllobothriidea</taxon>
        <taxon>Diphyllobothriidae</taxon>
        <taxon>Dibothriocephalus</taxon>
    </lineage>
</organism>
<evidence type="ECO:0000313" key="2">
    <source>
        <dbReference type="Proteomes" id="UP000281553"/>
    </source>
</evidence>
<name>A0A3P7N278_DIBLA</name>
<sequence>MDQSNLDLTFPVFALNTPITVLLNDDWVIKKPALDSLLLRSDGVETELALWNGGPIREEGIKTFLDYFLGRPFVNLVSVDFSAQCLSVADYFTYFGHRQMPQLRHHGAPYHFPALELVVLEWFELDGYLRNLSKYNSLFPTARVHFSVHKDRRAIGKYRCGACTVDPSGCKELAFASPPDYATATVAPVVNF</sequence>
<dbReference type="Proteomes" id="UP000281553">
    <property type="component" value="Unassembled WGS sequence"/>
</dbReference>
<keyword evidence="2" id="KW-1185">Reference proteome</keyword>